<dbReference type="SUPFAM" id="SSF57850">
    <property type="entry name" value="RING/U-box"/>
    <property type="match status" value="1"/>
</dbReference>
<feature type="region of interest" description="Disordered" evidence="2">
    <location>
        <begin position="566"/>
        <end position="984"/>
    </location>
</feature>
<proteinExistence type="predicted"/>
<keyword evidence="1" id="KW-0479">Metal-binding</keyword>
<dbReference type="InterPro" id="IPR032922">
    <property type="entry name" value="SON"/>
</dbReference>
<feature type="compositionally biased region" description="Basic and acidic residues" evidence="2">
    <location>
        <begin position="747"/>
        <end position="765"/>
    </location>
</feature>
<protein>
    <recommendedName>
        <fullName evidence="3">RING-type domain-containing protein</fullName>
    </recommendedName>
</protein>
<evidence type="ECO:0000259" key="3">
    <source>
        <dbReference type="PROSITE" id="PS50089"/>
    </source>
</evidence>
<feature type="compositionally biased region" description="Basic and acidic residues" evidence="2">
    <location>
        <begin position="688"/>
        <end position="702"/>
    </location>
</feature>
<feature type="compositionally biased region" description="Low complexity" evidence="2">
    <location>
        <begin position="205"/>
        <end position="234"/>
    </location>
</feature>
<dbReference type="PROSITE" id="PS50089">
    <property type="entry name" value="ZF_RING_2"/>
    <property type="match status" value="1"/>
</dbReference>
<dbReference type="InterPro" id="IPR013083">
    <property type="entry name" value="Znf_RING/FYVE/PHD"/>
</dbReference>
<feature type="compositionally biased region" description="Basic and acidic residues" evidence="2">
    <location>
        <begin position="461"/>
        <end position="476"/>
    </location>
</feature>
<feature type="compositionally biased region" description="Basic and acidic residues" evidence="2">
    <location>
        <begin position="786"/>
        <end position="841"/>
    </location>
</feature>
<dbReference type="Gene3D" id="3.30.40.10">
    <property type="entry name" value="Zinc/RING finger domain, C3HC4 (zinc finger)"/>
    <property type="match status" value="1"/>
</dbReference>
<sequence>MAAAAQPLGLMDIASSLAQEDIPFKLRCAICNTLAVNAFRLPCCDQAICENCQTSLPDTCPVCAHTPISSDLCKPNKALRTTLKAFLRTEEKKREKERQAGIAVVTDDATPTEATSVKPAPLEETHTAEATPANGIALPNATEVPSEPQPTVILTPTPAEASAPAVEQDGTNEIAQDEQPENGPPETADDGHNADQAEPIKGDGAAESEAAQQTEQETSQSAQPGVGFPNSMGMNMNPGMFPNMPWGANPMMAQFMGNGMMGFPNPMGMPGMGMDPMAANQGMFGGYGMNMNGMSNGMNMGMNFNAGQGMYGWDGSQNNMWNGSQVKFNPNAFANGMGAQFGDPSGFGGYNMSQPNGVSPQMQQQQFPNQEFQTGYHGPGNYRGRGRGHYAGGRGRGGFAGHMQPNLPHNANSAPLQDDNSASMNPDMPSQSEEGAPRDPTSTTDDQTMNDGKNTTNGQDSNHDPASKESNDKPEGDSLESMPPTEGPSDQATAEDQQLHGIPTIDGLDQANSAHGVPTGPMGIPGHMNQGFGRGGGGYIRGGFHGGHGGGFGGQQFMPGINIPPRGPGVEGAPAAPRAMRQGLPNTSVFRHRNFQGPGRGSMPPGRSTEASETPHTDPAQEDQQTQSASRSVSRAESRPNSRSRSRSRSPTQSRSNSRRRHRQQSLSANNKAEDPDRQRDRHRRPHLEKERPTAEDDERRTRSPSIDSHRSSRHRDKGRDHRSVRSRRSRRSRRQRSRSRSGSPNRKSEVREDDRLSSIREESIGSRSRNRNLDTLEGSSHTHRSGKDRSSRREEDRERDKDSRRRDRDRDRGRHRESERDKEKERERHRDRDGDRERDRKRSRRDRSEAAAADGDYNPKKPKRAREDVRATTSNSNSNRDCARESREKPPSSSSKPPEPEKDPHTLEREARNRERLLKERQRREAMQADRDRDGGKPSRRRDSRQERERDRAGRRLNYKYDDETNSARAAKVEREREASRWG</sequence>
<dbReference type="CDD" id="cd16620">
    <property type="entry name" value="vRING-HC-C4C4_RBBP6"/>
    <property type="match status" value="1"/>
</dbReference>
<feature type="domain" description="RING-type" evidence="3">
    <location>
        <begin position="28"/>
        <end position="63"/>
    </location>
</feature>
<accession>A0ABR4IBV3</accession>
<feature type="compositionally biased region" description="Polar residues" evidence="2">
    <location>
        <begin position="407"/>
        <end position="433"/>
    </location>
</feature>
<feature type="compositionally biased region" description="Polar residues" evidence="2">
    <location>
        <begin position="440"/>
        <end position="460"/>
    </location>
</feature>
<feature type="compositionally biased region" description="Basic and acidic residues" evidence="2">
    <location>
        <begin position="972"/>
        <end position="984"/>
    </location>
</feature>
<evidence type="ECO:0000313" key="5">
    <source>
        <dbReference type="Proteomes" id="UP001610335"/>
    </source>
</evidence>
<gene>
    <name evidence="4" type="ORF">BDW59DRAFT_146636</name>
</gene>
<comment type="caution">
    <text evidence="4">The sequence shown here is derived from an EMBL/GenBank/DDBJ whole genome shotgun (WGS) entry which is preliminary data.</text>
</comment>
<evidence type="ECO:0000256" key="1">
    <source>
        <dbReference type="PROSITE-ProRule" id="PRU00175"/>
    </source>
</evidence>
<dbReference type="InterPro" id="IPR001841">
    <property type="entry name" value="Znf_RING"/>
</dbReference>
<reference evidence="4 5" key="1">
    <citation type="submission" date="2024-07" db="EMBL/GenBank/DDBJ databases">
        <title>Section-level genome sequencing and comparative genomics of Aspergillus sections Usti and Cavernicolus.</title>
        <authorList>
            <consortium name="Lawrence Berkeley National Laboratory"/>
            <person name="Nybo J.L."/>
            <person name="Vesth T.C."/>
            <person name="Theobald S."/>
            <person name="Frisvad J.C."/>
            <person name="Larsen T.O."/>
            <person name="Kjaerboelling I."/>
            <person name="Rothschild-Mancinelli K."/>
            <person name="Lyhne E.K."/>
            <person name="Kogle M.E."/>
            <person name="Barry K."/>
            <person name="Clum A."/>
            <person name="Na H."/>
            <person name="Ledsgaard L."/>
            <person name="Lin J."/>
            <person name="Lipzen A."/>
            <person name="Kuo A."/>
            <person name="Riley R."/>
            <person name="Mondo S."/>
            <person name="LaButti K."/>
            <person name="Haridas S."/>
            <person name="Pangalinan J."/>
            <person name="Salamov A.A."/>
            <person name="Simmons B.A."/>
            <person name="Magnuson J.K."/>
            <person name="Chen J."/>
            <person name="Drula E."/>
            <person name="Henrissat B."/>
            <person name="Wiebenga A."/>
            <person name="Lubbers R.J."/>
            <person name="Gomes A.C."/>
            <person name="Makela M.R."/>
            <person name="Stajich J."/>
            <person name="Grigoriev I.V."/>
            <person name="Mortensen U.H."/>
            <person name="De vries R.P."/>
            <person name="Baker S.E."/>
            <person name="Andersen M.R."/>
        </authorList>
    </citation>
    <scope>NUCLEOTIDE SEQUENCE [LARGE SCALE GENOMIC DNA]</scope>
    <source>
        <strain evidence="4 5">CBS 600.67</strain>
    </source>
</reference>
<name>A0ABR4IBV3_9EURO</name>
<feature type="compositionally biased region" description="Basic residues" evidence="2">
    <location>
        <begin position="725"/>
        <end position="740"/>
    </location>
</feature>
<feature type="compositionally biased region" description="Polar residues" evidence="2">
    <location>
        <begin position="872"/>
        <end position="881"/>
    </location>
</feature>
<keyword evidence="5" id="KW-1185">Reference proteome</keyword>
<dbReference type="EMBL" id="JBFXLS010000038">
    <property type="protein sequence ID" value="KAL2825220.1"/>
    <property type="molecule type" value="Genomic_DNA"/>
</dbReference>
<feature type="region of interest" description="Disordered" evidence="2">
    <location>
        <begin position="90"/>
        <end position="124"/>
    </location>
</feature>
<keyword evidence="1" id="KW-0863">Zinc-finger</keyword>
<feature type="compositionally biased region" description="Basic and acidic residues" evidence="2">
    <location>
        <begin position="945"/>
        <end position="964"/>
    </location>
</feature>
<evidence type="ECO:0000313" key="4">
    <source>
        <dbReference type="EMBL" id="KAL2825220.1"/>
    </source>
</evidence>
<feature type="region of interest" description="Disordered" evidence="2">
    <location>
        <begin position="138"/>
        <end position="234"/>
    </location>
</feature>
<dbReference type="Proteomes" id="UP001610335">
    <property type="component" value="Unassembled WGS sequence"/>
</dbReference>
<feature type="compositionally biased region" description="Basic and acidic residues" evidence="2">
    <location>
        <begin position="882"/>
        <end position="891"/>
    </location>
</feature>
<feature type="compositionally biased region" description="Basic and acidic residues" evidence="2">
    <location>
        <begin position="90"/>
        <end position="99"/>
    </location>
</feature>
<dbReference type="PANTHER" id="PTHR46528">
    <property type="entry name" value="PROTEIN SON"/>
    <property type="match status" value="1"/>
</dbReference>
<feature type="compositionally biased region" description="Gly residues" evidence="2">
    <location>
        <begin position="377"/>
        <end position="400"/>
    </location>
</feature>
<feature type="region of interest" description="Disordered" evidence="2">
    <location>
        <begin position="371"/>
        <end position="495"/>
    </location>
</feature>
<organism evidence="4 5">
    <name type="scientific">Aspergillus cavernicola</name>
    <dbReference type="NCBI Taxonomy" id="176166"/>
    <lineage>
        <taxon>Eukaryota</taxon>
        <taxon>Fungi</taxon>
        <taxon>Dikarya</taxon>
        <taxon>Ascomycota</taxon>
        <taxon>Pezizomycotina</taxon>
        <taxon>Eurotiomycetes</taxon>
        <taxon>Eurotiomycetidae</taxon>
        <taxon>Eurotiales</taxon>
        <taxon>Aspergillaceae</taxon>
        <taxon>Aspergillus</taxon>
        <taxon>Aspergillus subgen. Nidulantes</taxon>
    </lineage>
</organism>
<evidence type="ECO:0000256" key="2">
    <source>
        <dbReference type="SAM" id="MobiDB-lite"/>
    </source>
</evidence>
<keyword evidence="1" id="KW-0862">Zinc</keyword>
<dbReference type="PANTHER" id="PTHR46528:SF1">
    <property type="entry name" value="PROTEIN SON"/>
    <property type="match status" value="1"/>
</dbReference>
<feature type="compositionally biased region" description="Basic and acidic residues" evidence="2">
    <location>
        <begin position="189"/>
        <end position="201"/>
    </location>
</feature>
<feature type="compositionally biased region" description="Basic and acidic residues" evidence="2">
    <location>
        <begin position="899"/>
        <end position="938"/>
    </location>
</feature>